<proteinExistence type="predicted"/>
<sequence>MEAYEIVQIIKFSLFAILTVGSAWLVKRATPEKRIHWFFGCSILNVIMFGTYGPIAIIAILGILALTKKEEDYPLADVGSGALAIFAFVIGGSFHVFSLFMIVGGFYWIWLAIQMESFSMFLVGVFPLTFFVTAPVGAYSLIFETPQWVTDWFLNM</sequence>
<dbReference type="EMBL" id="FOSP01000015">
    <property type="protein sequence ID" value="SFK77535.1"/>
    <property type="molecule type" value="Genomic_DNA"/>
</dbReference>
<keyword evidence="1" id="KW-1133">Transmembrane helix</keyword>
<reference evidence="3" key="1">
    <citation type="submission" date="2016-10" db="EMBL/GenBank/DDBJ databases">
        <authorList>
            <person name="Varghese N."/>
            <person name="Submissions S."/>
        </authorList>
    </citation>
    <scope>NUCLEOTIDE SEQUENCE [LARGE SCALE GENOMIC DNA]</scope>
    <source>
        <strain evidence="3">Nm69</strain>
    </source>
</reference>
<feature type="transmembrane region" description="Helical" evidence="1">
    <location>
        <begin position="121"/>
        <end position="142"/>
    </location>
</feature>
<gene>
    <name evidence="2" type="ORF">SAMN05216302_10155</name>
</gene>
<evidence type="ECO:0000313" key="3">
    <source>
        <dbReference type="Proteomes" id="UP000199533"/>
    </source>
</evidence>
<name>A0A1I4C9D0_9PROT</name>
<keyword evidence="1" id="KW-0812">Transmembrane</keyword>
<feature type="transmembrane region" description="Helical" evidence="1">
    <location>
        <begin position="85"/>
        <end position="109"/>
    </location>
</feature>
<feature type="transmembrane region" description="Helical" evidence="1">
    <location>
        <begin position="6"/>
        <end position="26"/>
    </location>
</feature>
<organism evidence="2 3">
    <name type="scientific">Nitrosomonas aestuarii</name>
    <dbReference type="NCBI Taxonomy" id="52441"/>
    <lineage>
        <taxon>Bacteria</taxon>
        <taxon>Pseudomonadati</taxon>
        <taxon>Pseudomonadota</taxon>
        <taxon>Betaproteobacteria</taxon>
        <taxon>Nitrosomonadales</taxon>
        <taxon>Nitrosomonadaceae</taxon>
        <taxon>Nitrosomonas</taxon>
    </lineage>
</organism>
<feature type="transmembrane region" description="Helical" evidence="1">
    <location>
        <begin position="38"/>
        <end position="65"/>
    </location>
</feature>
<accession>A0A1I4C9D0</accession>
<evidence type="ECO:0000256" key="1">
    <source>
        <dbReference type="SAM" id="Phobius"/>
    </source>
</evidence>
<dbReference type="AlphaFoldDB" id="A0A1I4C9D0"/>
<dbReference type="RefSeq" id="WP_090699852.1">
    <property type="nucleotide sequence ID" value="NZ_FOSP01000015.1"/>
</dbReference>
<keyword evidence="1" id="KW-0472">Membrane</keyword>
<dbReference type="Proteomes" id="UP000199533">
    <property type="component" value="Unassembled WGS sequence"/>
</dbReference>
<evidence type="ECO:0000313" key="2">
    <source>
        <dbReference type="EMBL" id="SFK77535.1"/>
    </source>
</evidence>
<protein>
    <submittedName>
        <fullName evidence="2">Uncharacterized protein</fullName>
    </submittedName>
</protein>
<keyword evidence="3" id="KW-1185">Reference proteome</keyword>